<dbReference type="InterPro" id="IPR002528">
    <property type="entry name" value="MATE_fam"/>
</dbReference>
<dbReference type="RefSeq" id="WP_063389603.1">
    <property type="nucleotide sequence ID" value="NZ_LVHY01000002.1"/>
</dbReference>
<dbReference type="PIRSF" id="PIRSF006603">
    <property type="entry name" value="DinF"/>
    <property type="match status" value="1"/>
</dbReference>
<evidence type="ECO:0000256" key="7">
    <source>
        <dbReference type="ARBA" id="ARBA00023136"/>
    </source>
</evidence>
<keyword evidence="3" id="KW-0813">Transport</keyword>
<evidence type="ECO:0000256" key="1">
    <source>
        <dbReference type="ARBA" id="ARBA00004651"/>
    </source>
</evidence>
<reference evidence="8 9" key="1">
    <citation type="submission" date="2016-04" db="EMBL/GenBank/DDBJ databases">
        <title>Draft genome sequence of Aeribacillus pallidus 8m3 from petroleum reservoir.</title>
        <authorList>
            <person name="Poltaraus A.B."/>
            <person name="Nazina T.N."/>
            <person name="Tourova T.P."/>
            <person name="Malakho S.M."/>
            <person name="Korshunova A.V."/>
            <person name="Sokolova D.S."/>
        </authorList>
    </citation>
    <scope>NUCLEOTIDE SEQUENCE [LARGE SCALE GENOMIC DNA]</scope>
    <source>
        <strain evidence="8 9">8m3</strain>
    </source>
</reference>
<sequence>MKQTDYSEGNILKQLITFSSPILLTNLLQVSYQIIDSLWVGNLLGARALGVVSLSGTVIFTILSFIIGINQATLTILSQLKGKRDEQGLKRYVNAFVVTLFILSILLGVFGFIFAERILFLLGTPDSLVADASLYLRINFLGIIFLFGYNFVATLMRALGESKAPVYFVVLAVLLNAALDPLFISGFQFGIAGAAYATVISQGIAFLFGIYLAIHYKLVPFTWPRMPKKEEVSLILKIGVPSGMQMMVISAGVTAIMSVVASFGEDALAGFGAAQRLDNIILLPAMALGTAVNSLAGINIGANRWDRVYKIAQYGLMYNLAIMVLISLLILFFARFGVELFIQEEEAVQFGVNYLKIVAFFYPFLGINFVLNGVVRGSGAMMQVLILNIISFWVLRYPLTYLFSNWIGEDGIGVGMGVSFVISSLFAFLYFRLGGWRKKELFHGTA</sequence>
<dbReference type="AlphaFoldDB" id="A0A165WBU1"/>
<evidence type="ECO:0000313" key="9">
    <source>
        <dbReference type="Proteomes" id="UP000076476"/>
    </source>
</evidence>
<keyword evidence="7" id="KW-0472">Membrane</keyword>
<comment type="caution">
    <text evidence="8">The sequence shown here is derived from an EMBL/GenBank/DDBJ whole genome shotgun (WGS) entry which is preliminary data.</text>
</comment>
<dbReference type="STRING" id="33936.AZI98_17785"/>
<dbReference type="GO" id="GO:0015297">
    <property type="term" value="F:antiporter activity"/>
    <property type="evidence" value="ECO:0007669"/>
    <property type="project" value="InterPro"/>
</dbReference>
<dbReference type="GO" id="GO:0005886">
    <property type="term" value="C:plasma membrane"/>
    <property type="evidence" value="ECO:0007669"/>
    <property type="project" value="UniProtKB-SubCell"/>
</dbReference>
<gene>
    <name evidence="8" type="ORF">AZI98_17785</name>
</gene>
<accession>A0A165WBU1</accession>
<evidence type="ECO:0000313" key="8">
    <source>
        <dbReference type="EMBL" id="KZN94853.1"/>
    </source>
</evidence>
<accession>A0A164BVD0</accession>
<dbReference type="Pfam" id="PF01554">
    <property type="entry name" value="MatE"/>
    <property type="match status" value="2"/>
</dbReference>
<name>A0A165WBU1_9BACI</name>
<dbReference type="InterPro" id="IPR048279">
    <property type="entry name" value="MdtK-like"/>
</dbReference>
<dbReference type="InterPro" id="IPR052031">
    <property type="entry name" value="Membrane_Transporter-Flippase"/>
</dbReference>
<evidence type="ECO:0000256" key="2">
    <source>
        <dbReference type="ARBA" id="ARBA00010199"/>
    </source>
</evidence>
<dbReference type="CDD" id="cd13138">
    <property type="entry name" value="MATE_yoeA_like"/>
    <property type="match status" value="1"/>
</dbReference>
<organism evidence="8 9">
    <name type="scientific">Aeribacillus pallidus</name>
    <dbReference type="NCBI Taxonomy" id="33936"/>
    <lineage>
        <taxon>Bacteria</taxon>
        <taxon>Bacillati</taxon>
        <taxon>Bacillota</taxon>
        <taxon>Bacilli</taxon>
        <taxon>Bacillales</taxon>
        <taxon>Bacillaceae</taxon>
        <taxon>Aeribacillus</taxon>
    </lineage>
</organism>
<keyword evidence="5" id="KW-0812">Transmembrane</keyword>
<evidence type="ECO:0000256" key="6">
    <source>
        <dbReference type="ARBA" id="ARBA00022989"/>
    </source>
</evidence>
<comment type="subcellular location">
    <subcellularLocation>
        <location evidence="1">Cell membrane</location>
        <topology evidence="1">Multi-pass membrane protein</topology>
    </subcellularLocation>
</comment>
<dbReference type="EMBL" id="LWBR01000075">
    <property type="protein sequence ID" value="KZN94853.1"/>
    <property type="molecule type" value="Genomic_DNA"/>
</dbReference>
<evidence type="ECO:0000256" key="3">
    <source>
        <dbReference type="ARBA" id="ARBA00022448"/>
    </source>
</evidence>
<keyword evidence="4" id="KW-1003">Cell membrane</keyword>
<dbReference type="GO" id="GO:0042910">
    <property type="term" value="F:xenobiotic transmembrane transporter activity"/>
    <property type="evidence" value="ECO:0007669"/>
    <property type="project" value="InterPro"/>
</dbReference>
<dbReference type="PANTHER" id="PTHR43549">
    <property type="entry name" value="MULTIDRUG RESISTANCE PROTEIN YPNP-RELATED"/>
    <property type="match status" value="1"/>
</dbReference>
<proteinExistence type="inferred from homology"/>
<dbReference type="Proteomes" id="UP000076476">
    <property type="component" value="Unassembled WGS sequence"/>
</dbReference>
<dbReference type="NCBIfam" id="TIGR00797">
    <property type="entry name" value="matE"/>
    <property type="match status" value="1"/>
</dbReference>
<comment type="similarity">
    <text evidence="2">Belongs to the multi antimicrobial extrusion (MATE) (TC 2.A.66.1) family.</text>
</comment>
<keyword evidence="6" id="KW-1133">Transmembrane helix</keyword>
<evidence type="ECO:0000256" key="5">
    <source>
        <dbReference type="ARBA" id="ARBA00022692"/>
    </source>
</evidence>
<dbReference type="PANTHER" id="PTHR43549:SF3">
    <property type="entry name" value="MULTIDRUG RESISTANCE PROTEIN YPNP-RELATED"/>
    <property type="match status" value="1"/>
</dbReference>
<evidence type="ECO:0000256" key="4">
    <source>
        <dbReference type="ARBA" id="ARBA00022475"/>
    </source>
</evidence>
<protein>
    <submittedName>
        <fullName evidence="8">MATE family efflux transporter</fullName>
    </submittedName>
</protein>
<dbReference type="OrthoDB" id="9776324at2"/>
<keyword evidence="9" id="KW-1185">Reference proteome</keyword>